<keyword evidence="11" id="KW-1185">Reference proteome</keyword>
<protein>
    <submittedName>
        <fullName evidence="10">Uncharacterized protein</fullName>
    </submittedName>
</protein>
<dbReference type="GO" id="GO:0005634">
    <property type="term" value="C:nucleus"/>
    <property type="evidence" value="ECO:0007669"/>
    <property type="project" value="UniProtKB-SubCell"/>
</dbReference>
<keyword evidence="4" id="KW-0963">Cytoplasm</keyword>
<keyword evidence="7" id="KW-0804">Transcription</keyword>
<evidence type="ECO:0000313" key="10">
    <source>
        <dbReference type="EMBL" id="CAI4217879.1"/>
    </source>
</evidence>
<evidence type="ECO:0000256" key="4">
    <source>
        <dbReference type="ARBA" id="ARBA00022490"/>
    </source>
</evidence>
<evidence type="ECO:0000256" key="5">
    <source>
        <dbReference type="ARBA" id="ARBA00022491"/>
    </source>
</evidence>
<evidence type="ECO:0000256" key="3">
    <source>
        <dbReference type="ARBA" id="ARBA00006922"/>
    </source>
</evidence>
<organism evidence="10 11">
    <name type="scientific">Parascedosporium putredinis</name>
    <dbReference type="NCBI Taxonomy" id="1442378"/>
    <lineage>
        <taxon>Eukaryota</taxon>
        <taxon>Fungi</taxon>
        <taxon>Dikarya</taxon>
        <taxon>Ascomycota</taxon>
        <taxon>Pezizomycotina</taxon>
        <taxon>Sordariomycetes</taxon>
        <taxon>Hypocreomycetidae</taxon>
        <taxon>Microascales</taxon>
        <taxon>Microascaceae</taxon>
        <taxon>Parascedosporium</taxon>
    </lineage>
</organism>
<evidence type="ECO:0000256" key="2">
    <source>
        <dbReference type="ARBA" id="ARBA00004496"/>
    </source>
</evidence>
<proteinExistence type="inferred from homology"/>
<evidence type="ECO:0000313" key="11">
    <source>
        <dbReference type="Proteomes" id="UP000838763"/>
    </source>
</evidence>
<gene>
    <name evidence="10" type="ORF">PPNO1_LOCUS7479</name>
</gene>
<feature type="region of interest" description="Disordered" evidence="9">
    <location>
        <begin position="1"/>
        <end position="43"/>
    </location>
</feature>
<dbReference type="Pfam" id="PF08528">
    <property type="entry name" value="Whi5"/>
    <property type="match status" value="1"/>
</dbReference>
<name>A0A9P1H6T1_9PEZI</name>
<comment type="subcellular location">
    <subcellularLocation>
        <location evidence="2">Cytoplasm</location>
    </subcellularLocation>
    <subcellularLocation>
        <location evidence="1">Nucleus</location>
    </subcellularLocation>
</comment>
<dbReference type="InterPro" id="IPR013734">
    <property type="entry name" value="TF_Nrm1/Whi5"/>
</dbReference>
<feature type="compositionally biased region" description="Basic and acidic residues" evidence="9">
    <location>
        <begin position="1"/>
        <end position="10"/>
    </location>
</feature>
<evidence type="ECO:0000256" key="9">
    <source>
        <dbReference type="SAM" id="MobiDB-lite"/>
    </source>
</evidence>
<keyword evidence="5" id="KW-0678">Repressor</keyword>
<accession>A0A9P1H6T1</accession>
<evidence type="ECO:0000256" key="7">
    <source>
        <dbReference type="ARBA" id="ARBA00023163"/>
    </source>
</evidence>
<dbReference type="EMBL" id="CALLCH030000017">
    <property type="protein sequence ID" value="CAI4217879.1"/>
    <property type="molecule type" value="Genomic_DNA"/>
</dbReference>
<keyword evidence="8" id="KW-0539">Nucleus</keyword>
<feature type="compositionally biased region" description="Polar residues" evidence="9">
    <location>
        <begin position="117"/>
        <end position="126"/>
    </location>
</feature>
<dbReference type="AlphaFoldDB" id="A0A9P1H6T1"/>
<comment type="caution">
    <text evidence="10">The sequence shown here is derived from an EMBL/GenBank/DDBJ whole genome shotgun (WGS) entry which is preliminary data.</text>
</comment>
<evidence type="ECO:0000256" key="1">
    <source>
        <dbReference type="ARBA" id="ARBA00004123"/>
    </source>
</evidence>
<evidence type="ECO:0000256" key="6">
    <source>
        <dbReference type="ARBA" id="ARBA00023015"/>
    </source>
</evidence>
<dbReference type="OrthoDB" id="5345625at2759"/>
<reference evidence="10" key="1">
    <citation type="submission" date="2022-11" db="EMBL/GenBank/DDBJ databases">
        <authorList>
            <person name="Scott C."/>
            <person name="Bruce N."/>
        </authorList>
    </citation>
    <scope>NUCLEOTIDE SEQUENCE</scope>
</reference>
<dbReference type="Proteomes" id="UP000838763">
    <property type="component" value="Unassembled WGS sequence"/>
</dbReference>
<evidence type="ECO:0000256" key="8">
    <source>
        <dbReference type="ARBA" id="ARBA00023242"/>
    </source>
</evidence>
<keyword evidence="6" id="KW-0805">Transcription regulation</keyword>
<comment type="similarity">
    <text evidence="3">Belongs to the WHI5/NRM1 family.</text>
</comment>
<feature type="region of interest" description="Disordered" evidence="9">
    <location>
        <begin position="111"/>
        <end position="178"/>
    </location>
</feature>
<dbReference type="GO" id="GO:0005737">
    <property type="term" value="C:cytoplasm"/>
    <property type="evidence" value="ECO:0007669"/>
    <property type="project" value="UniProtKB-SubCell"/>
</dbReference>
<sequence length="229" mass="23933">MSTATPERRRALAPLDANKQSPTPARLKLGSNTPISRSPPLEVYGGDENAVVKKTCVEMEVGNSQRATSEDAMAGDLLARLRLANYKVRTGQAHVPFTQLEARSAAVRKPAPVPTLRVQQPSSPMSVCQADGAGSAERALNATRQQSAGPTSPAPATREKVQFGSADSTSTTAKTTAKEELTLPPLLSTASGLLTPRRGSLGNEEKLTSSVLRGGAVNGLLRLAHGGES</sequence>